<evidence type="ECO:0000259" key="6">
    <source>
        <dbReference type="Pfam" id="PF17815"/>
    </source>
</evidence>
<organism evidence="7">
    <name type="scientific">Salvia splendens</name>
    <name type="common">Scarlet sage</name>
    <dbReference type="NCBI Taxonomy" id="180675"/>
    <lineage>
        <taxon>Eukaryota</taxon>
        <taxon>Viridiplantae</taxon>
        <taxon>Streptophyta</taxon>
        <taxon>Embryophyta</taxon>
        <taxon>Tracheophyta</taxon>
        <taxon>Spermatophyta</taxon>
        <taxon>Magnoliopsida</taxon>
        <taxon>eudicotyledons</taxon>
        <taxon>Gunneridae</taxon>
        <taxon>Pentapetalae</taxon>
        <taxon>asterids</taxon>
        <taxon>lamiids</taxon>
        <taxon>Lamiales</taxon>
        <taxon>Lamiaceae</taxon>
        <taxon>Nepetoideae</taxon>
        <taxon>Mentheae</taxon>
        <taxon>Salviinae</taxon>
        <taxon>Salvia</taxon>
        <taxon>Salvia subgen. Calosphace</taxon>
        <taxon>core Calosphace</taxon>
    </lineage>
</organism>
<accession>A0A8X8W4N9</accession>
<dbReference type="EMBL" id="PNBA02000021">
    <property type="protein sequence ID" value="KAG6388162.1"/>
    <property type="molecule type" value="Genomic_DNA"/>
</dbReference>
<reference evidence="7" key="1">
    <citation type="submission" date="2018-01" db="EMBL/GenBank/DDBJ databases">
        <authorList>
            <person name="Mao J.F."/>
        </authorList>
    </citation>
    <scope>NUCLEOTIDE SEQUENCE</scope>
    <source>
        <strain evidence="7">Huo1</strain>
        <tissue evidence="7">Leaf</tissue>
    </source>
</reference>
<dbReference type="InterPro" id="IPR001940">
    <property type="entry name" value="Peptidase_S1C"/>
</dbReference>
<evidence type="ECO:0000256" key="2">
    <source>
        <dbReference type="ARBA" id="ARBA00022670"/>
    </source>
</evidence>
<dbReference type="Pfam" id="PF13180">
    <property type="entry name" value="PDZ_2"/>
    <property type="match status" value="1"/>
</dbReference>
<dbReference type="InterPro" id="IPR001478">
    <property type="entry name" value="PDZ"/>
</dbReference>
<dbReference type="InterPro" id="IPR041517">
    <property type="entry name" value="DEGP_PDZ"/>
</dbReference>
<dbReference type="GO" id="GO:0006508">
    <property type="term" value="P:proteolysis"/>
    <property type="evidence" value="ECO:0007669"/>
    <property type="project" value="UniProtKB-KW"/>
</dbReference>
<dbReference type="InterPro" id="IPR043504">
    <property type="entry name" value="Peptidase_S1_PA_chymotrypsin"/>
</dbReference>
<evidence type="ECO:0000313" key="7">
    <source>
        <dbReference type="EMBL" id="KAG6388162.1"/>
    </source>
</evidence>
<comment type="similarity">
    <text evidence="1">Belongs to the peptidase S1C family.</text>
</comment>
<dbReference type="Gene3D" id="2.40.10.10">
    <property type="entry name" value="Trypsin-like serine proteases"/>
    <property type="match status" value="2"/>
</dbReference>
<dbReference type="Proteomes" id="UP000298416">
    <property type="component" value="Unassembled WGS sequence"/>
</dbReference>
<dbReference type="AlphaFoldDB" id="A0A8X8W4N9"/>
<dbReference type="PRINTS" id="PR00834">
    <property type="entry name" value="PROTEASES2C"/>
</dbReference>
<keyword evidence="3" id="KW-0378">Hydrolase</keyword>
<feature type="domain" description="Protease Do-like PDZ" evidence="6">
    <location>
        <begin position="443"/>
        <end position="587"/>
    </location>
</feature>
<keyword evidence="8" id="KW-1185">Reference proteome</keyword>
<dbReference type="GO" id="GO:0004252">
    <property type="term" value="F:serine-type endopeptidase activity"/>
    <property type="evidence" value="ECO:0007669"/>
    <property type="project" value="InterPro"/>
</dbReference>
<evidence type="ECO:0000256" key="4">
    <source>
        <dbReference type="ARBA" id="ARBA00022825"/>
    </source>
</evidence>
<gene>
    <name evidence="7" type="ORF">SASPL_153361</name>
</gene>
<evidence type="ECO:0000256" key="1">
    <source>
        <dbReference type="ARBA" id="ARBA00010541"/>
    </source>
</evidence>
<dbReference type="Pfam" id="PF17815">
    <property type="entry name" value="PDZ_3"/>
    <property type="match status" value="1"/>
</dbReference>
<keyword evidence="2" id="KW-0645">Protease</keyword>
<dbReference type="InterPro" id="IPR046449">
    <property type="entry name" value="DEGP_PDZ_sf"/>
</dbReference>
<sequence>MLKIRSAAAARAAARRLRPSASRSSNTETLVSRYFQLNNSIHPTLASRAKAHFITRSGARDFLSSSVRLFSTCSISNSSASVDNADADSEADAAAAAYLSMRNAAMDDAFHAIELALDSVVKIFTVASSPSYFLPWQNKSQRESMGSGFVISGRRILTNAHVVADHTFVLVRKHGSPAKYRAHVQAVGHECDLAILMVESEEFWEGVNCLELGDVPFLQESVAVVGYPQGNVRLLPVGIALDIRYLFLNEEDSLDDRLLFVCGDNISVTKGVVSRVEPTQYVHGATQLLAIQIDAAINPGNSGGPSNNGYIIPVPVIKRFIEGVEETGDYVGFCSMGLSCQATENAQLREHFKMRPGLTGVLVNRINPISDAYRVLKKDDIILSFDGMPIANDGSVSFRNRERITFDHLVSMKKPDDTAQVKVLRDGEEHEFTVALRPLQPLVPVHQFDQLPSYFIFAGLVFVPLTQPYLHEYGEDWYNTSPRRLCERALKELPQKDGQQLVILSQVLVDDINTGYERLAEFQVKKVNSIEVDNLKHLRQLVEDGSSENIRFDLDDERVIVLNYEKARIATSRILNRHRIPSATSADLIDDHQNVSDIQLP</sequence>
<dbReference type="InterPro" id="IPR009003">
    <property type="entry name" value="Peptidase_S1_PA"/>
</dbReference>
<evidence type="ECO:0000259" key="5">
    <source>
        <dbReference type="Pfam" id="PF13180"/>
    </source>
</evidence>
<reference evidence="7" key="2">
    <citation type="submission" date="2020-08" db="EMBL/GenBank/DDBJ databases">
        <title>Plant Genome Project.</title>
        <authorList>
            <person name="Zhang R.-G."/>
        </authorList>
    </citation>
    <scope>NUCLEOTIDE SEQUENCE</scope>
    <source>
        <strain evidence="7">Huo1</strain>
        <tissue evidence="7">Leaf</tissue>
    </source>
</reference>
<comment type="caution">
    <text evidence="7">The sequence shown here is derived from an EMBL/GenBank/DDBJ whole genome shotgun (WGS) entry which is preliminary data.</text>
</comment>
<dbReference type="Gene3D" id="3.20.190.20">
    <property type="match status" value="1"/>
</dbReference>
<dbReference type="PANTHER" id="PTHR45980">
    <property type="match status" value="1"/>
</dbReference>
<feature type="domain" description="PDZ" evidence="5">
    <location>
        <begin position="336"/>
        <end position="436"/>
    </location>
</feature>
<proteinExistence type="inferred from homology"/>
<evidence type="ECO:0000313" key="8">
    <source>
        <dbReference type="Proteomes" id="UP000298416"/>
    </source>
</evidence>
<name>A0A8X8W4N9_SALSN</name>
<evidence type="ECO:0008006" key="9">
    <source>
        <dbReference type="Google" id="ProtNLM"/>
    </source>
</evidence>
<dbReference type="PANTHER" id="PTHR45980:SF9">
    <property type="entry name" value="PROTEASE DO-LIKE 10, MITOCHONDRIAL-RELATED"/>
    <property type="match status" value="1"/>
</dbReference>
<dbReference type="Pfam" id="PF13365">
    <property type="entry name" value="Trypsin_2"/>
    <property type="match status" value="1"/>
</dbReference>
<evidence type="ECO:0000256" key="3">
    <source>
        <dbReference type="ARBA" id="ARBA00022801"/>
    </source>
</evidence>
<protein>
    <recommendedName>
        <fullName evidence="9">Serine protease Do</fullName>
    </recommendedName>
</protein>
<dbReference type="SUPFAM" id="SSF50494">
    <property type="entry name" value="Trypsin-like serine proteases"/>
    <property type="match status" value="1"/>
</dbReference>
<dbReference type="SUPFAM" id="SSF50156">
    <property type="entry name" value="PDZ domain-like"/>
    <property type="match status" value="1"/>
</dbReference>
<dbReference type="Gene3D" id="2.30.42.10">
    <property type="match status" value="1"/>
</dbReference>
<keyword evidence="4" id="KW-0720">Serine protease</keyword>
<dbReference type="InterPro" id="IPR036034">
    <property type="entry name" value="PDZ_sf"/>
</dbReference>